<dbReference type="AlphaFoldDB" id="S3ZTU2"/>
<dbReference type="EMBL" id="AOPZ01000003">
    <property type="protein sequence ID" value="EPH46866.1"/>
    <property type="molecule type" value="Genomic_DNA"/>
</dbReference>
<dbReference type="Proteomes" id="UP000014629">
    <property type="component" value="Unassembled WGS sequence"/>
</dbReference>
<comment type="caution">
    <text evidence="2">The sequence shown here is derived from an EMBL/GenBank/DDBJ whole genome shotgun (WGS) entry which is preliminary data.</text>
</comment>
<evidence type="ECO:0000313" key="3">
    <source>
        <dbReference type="Proteomes" id="UP000014629"/>
    </source>
</evidence>
<name>S3ZTU2_9ACTN</name>
<feature type="compositionally biased region" description="Pro residues" evidence="1">
    <location>
        <begin position="186"/>
        <end position="199"/>
    </location>
</feature>
<protein>
    <submittedName>
        <fullName evidence="2">Uncharacterized protein</fullName>
    </submittedName>
</protein>
<evidence type="ECO:0000256" key="1">
    <source>
        <dbReference type="SAM" id="MobiDB-lite"/>
    </source>
</evidence>
<keyword evidence="3" id="KW-1185">Reference proteome</keyword>
<sequence length="270" mass="29674">MALPPLRAPHPASGYHRIDCERRFFYLEQDPTTLLRVKWLKVAVTCPVCAAGTGLTLVLEQGADDTVQVRCPARHHWPEPAIDVAHFITYSRLLHFGALQPDLMWIADAGFGEDPPPPIDNLEQIRQIATWTAKRAVRKGRTKVKRAVRTPLRKARRRALRAAFTPVAAALRAAWVLRTGALPAAPARPPRPPAAPKTPPLSAYRKAYRMPAPKKRFACLVCEDTGWITAPGVSIKCTECEGPVAAALKAAERKAGRARTARAGGERARE</sequence>
<gene>
    <name evidence="2" type="ORF">STRAU_0032</name>
</gene>
<reference evidence="2 3" key="1">
    <citation type="submission" date="2013-02" db="EMBL/GenBank/DDBJ databases">
        <title>Draft Genome Sequence of Streptomyces aurantiacus, Which Produces Setomimycin.</title>
        <authorList>
            <person name="Gruening B.A."/>
            <person name="Praeg A."/>
            <person name="Erxleben A."/>
            <person name="Guenther S."/>
            <person name="Mueller M."/>
        </authorList>
    </citation>
    <scope>NUCLEOTIDE SEQUENCE [LARGE SCALE GENOMIC DNA]</scope>
    <source>
        <strain evidence="2 3">JA 4570</strain>
    </source>
</reference>
<organism evidence="2 3">
    <name type="scientific">Streptomyces aurantiacus JA 4570</name>
    <dbReference type="NCBI Taxonomy" id="1286094"/>
    <lineage>
        <taxon>Bacteria</taxon>
        <taxon>Bacillati</taxon>
        <taxon>Actinomycetota</taxon>
        <taxon>Actinomycetes</taxon>
        <taxon>Kitasatosporales</taxon>
        <taxon>Streptomycetaceae</taxon>
        <taxon>Streptomyces</taxon>
        <taxon>Streptomyces aurantiacus group</taxon>
    </lineage>
</organism>
<dbReference type="OrthoDB" id="4230733at2"/>
<proteinExistence type="predicted"/>
<dbReference type="PATRIC" id="fig|1286094.4.peg.29"/>
<accession>S3ZTU2</accession>
<evidence type="ECO:0000313" key="2">
    <source>
        <dbReference type="EMBL" id="EPH46866.1"/>
    </source>
</evidence>
<feature type="region of interest" description="Disordered" evidence="1">
    <location>
        <begin position="183"/>
        <end position="202"/>
    </location>
</feature>
<dbReference type="RefSeq" id="WP_016638168.1">
    <property type="nucleotide sequence ID" value="NZ_AOPZ01000003.1"/>
</dbReference>